<reference evidence="4" key="1">
    <citation type="submission" date="2016-12" db="EMBL/GenBank/DDBJ databases">
        <authorList>
            <person name="Varghese N."/>
            <person name="Submissions S."/>
        </authorList>
    </citation>
    <scope>NUCLEOTIDE SEQUENCE [LARGE SCALE GENOMIC DNA]</scope>
    <source>
        <strain evidence="4">DSM 45599</strain>
    </source>
</reference>
<feature type="region of interest" description="Disordered" evidence="1">
    <location>
        <begin position="64"/>
        <end position="95"/>
    </location>
</feature>
<proteinExistence type="predicted"/>
<dbReference type="AlphaFoldDB" id="A0A1N6AGC1"/>
<protein>
    <recommendedName>
        <fullName evidence="2">VOC domain-containing protein</fullName>
    </recommendedName>
</protein>
<evidence type="ECO:0000256" key="1">
    <source>
        <dbReference type="SAM" id="MobiDB-lite"/>
    </source>
</evidence>
<evidence type="ECO:0000313" key="3">
    <source>
        <dbReference type="EMBL" id="SIN33083.1"/>
    </source>
</evidence>
<gene>
    <name evidence="3" type="ORF">SAMN04489832_5483</name>
</gene>
<name>A0A1N6AGC1_9ACTN</name>
<dbReference type="InterPro" id="IPR041581">
    <property type="entry name" value="Glyoxalase_6"/>
</dbReference>
<dbReference type="PANTHER" id="PTHR35908">
    <property type="entry name" value="HYPOTHETICAL FUSION PROTEIN"/>
    <property type="match status" value="1"/>
</dbReference>
<dbReference type="InterPro" id="IPR037523">
    <property type="entry name" value="VOC_core"/>
</dbReference>
<evidence type="ECO:0000259" key="2">
    <source>
        <dbReference type="PROSITE" id="PS51819"/>
    </source>
</evidence>
<accession>A0A1N6AGC1</accession>
<dbReference type="PANTHER" id="PTHR35908:SF1">
    <property type="entry name" value="CONSERVED PROTEIN"/>
    <property type="match status" value="1"/>
</dbReference>
<sequence length="152" mass="16146">MAPVSVCAEVYSVAAPGTARDTRAVEVTPMVVRMAQCTIDVDDLDLMVAFWSAALGYEIEQGDDGSAKLWPPGQPSAGAPSVWLQGSGTPKRGKNRLHLDLATDGDPQAEVRRLIGLGARHVDIGQTGTEQFTVLADPEGNEFCLLDSPPTR</sequence>
<organism evidence="3 4">
    <name type="scientific">Micromonospora cremea</name>
    <dbReference type="NCBI Taxonomy" id="709881"/>
    <lineage>
        <taxon>Bacteria</taxon>
        <taxon>Bacillati</taxon>
        <taxon>Actinomycetota</taxon>
        <taxon>Actinomycetes</taxon>
        <taxon>Micromonosporales</taxon>
        <taxon>Micromonosporaceae</taxon>
        <taxon>Micromonospora</taxon>
    </lineage>
</organism>
<dbReference type="InterPro" id="IPR029068">
    <property type="entry name" value="Glyas_Bleomycin-R_OHBP_Dase"/>
</dbReference>
<dbReference type="STRING" id="709881.SAMN04489832_5483"/>
<dbReference type="SUPFAM" id="SSF54593">
    <property type="entry name" value="Glyoxalase/Bleomycin resistance protein/Dihydroxybiphenyl dioxygenase"/>
    <property type="match status" value="1"/>
</dbReference>
<dbReference type="CDD" id="cd06587">
    <property type="entry name" value="VOC"/>
    <property type="match status" value="1"/>
</dbReference>
<evidence type="ECO:0000313" key="4">
    <source>
        <dbReference type="Proteomes" id="UP000185124"/>
    </source>
</evidence>
<keyword evidence="4" id="KW-1185">Reference proteome</keyword>
<dbReference type="PROSITE" id="PS51819">
    <property type="entry name" value="VOC"/>
    <property type="match status" value="1"/>
</dbReference>
<feature type="domain" description="VOC" evidence="2">
    <location>
        <begin position="33"/>
        <end position="148"/>
    </location>
</feature>
<dbReference type="EMBL" id="FSQT01000002">
    <property type="protein sequence ID" value="SIN33083.1"/>
    <property type="molecule type" value="Genomic_DNA"/>
</dbReference>
<dbReference type="Pfam" id="PF18029">
    <property type="entry name" value="Glyoxalase_6"/>
    <property type="match status" value="1"/>
</dbReference>
<dbReference type="Proteomes" id="UP000185124">
    <property type="component" value="Unassembled WGS sequence"/>
</dbReference>
<dbReference type="Gene3D" id="3.10.180.10">
    <property type="entry name" value="2,3-Dihydroxybiphenyl 1,2-Dioxygenase, domain 1"/>
    <property type="match status" value="1"/>
</dbReference>